<accession>A0A0D7B662</accession>
<dbReference type="OrthoDB" id="3158032at2759"/>
<organism evidence="2 3">
    <name type="scientific">Cylindrobasidium torrendii FP15055 ss-10</name>
    <dbReference type="NCBI Taxonomy" id="1314674"/>
    <lineage>
        <taxon>Eukaryota</taxon>
        <taxon>Fungi</taxon>
        <taxon>Dikarya</taxon>
        <taxon>Basidiomycota</taxon>
        <taxon>Agaricomycotina</taxon>
        <taxon>Agaricomycetes</taxon>
        <taxon>Agaricomycetidae</taxon>
        <taxon>Agaricales</taxon>
        <taxon>Marasmiineae</taxon>
        <taxon>Physalacriaceae</taxon>
        <taxon>Cylindrobasidium</taxon>
    </lineage>
</organism>
<proteinExistence type="predicted"/>
<feature type="region of interest" description="Disordered" evidence="1">
    <location>
        <begin position="472"/>
        <end position="498"/>
    </location>
</feature>
<feature type="region of interest" description="Disordered" evidence="1">
    <location>
        <begin position="528"/>
        <end position="548"/>
    </location>
</feature>
<protein>
    <submittedName>
        <fullName evidence="2">Uncharacterized protein</fullName>
    </submittedName>
</protein>
<dbReference type="AlphaFoldDB" id="A0A0D7B662"/>
<evidence type="ECO:0000313" key="3">
    <source>
        <dbReference type="Proteomes" id="UP000054007"/>
    </source>
</evidence>
<evidence type="ECO:0000313" key="2">
    <source>
        <dbReference type="EMBL" id="KIY65675.1"/>
    </source>
</evidence>
<sequence length="651" mass="73022">MVGTPEKLDVKRVNRILRRLRSACSILSRHQVKPHRARATYASSARPLTTNDGPLTFLPPPNSNSIFAQDHIDLSRKLYAVRDAFREVVRNANPPQASIPTLAGLCAIVVGTNIECEPDSSEESDQEEEEDEDMAEVLYENVPPSLRGITLLSHATTIIQSTCPSSATLYRICMDVALDADLPYESETFLRALLQHAFDASGNAPPISYPLHTRFLTEVSNVWLYRNPQTYVLRTPTRFVDILQSALANTTDPDVWDCDALDYFLQNFKSDRAGLVLDLSFPILDCLQQSPVQARRQLEKKLALWLSTYLLPSAKQFYPRIAQLVSLCYDLRVDERWRKSLQDVLVCLASDLLPHQPNSKITALLRELEPQDTTYVALVKHIFATSSDSMSERCTFVSIASSLEAEQLVPLEMSFWQCVSTHARDEFRHDPAELESYMAELMDLLEDAEMRCEKRDADYRWDPIGCWIPSDGDRAQKRRKTGHRRNQSDTSTTSSPFVSLLQRRASQRVDLNAPSPYPQSPFVSLLQRRRARDAPSSGSTVDDSPLPETPFVSLLQRRASGRVALHADSPVHTTPCPPRKSKTASIFSPLRGKRKLSDPSSPGDVFSDCVLDLKKKMGPPASPPRRPRIPVEFSSPGEPSSDDPLDLLAHS</sequence>
<keyword evidence="3" id="KW-1185">Reference proteome</keyword>
<evidence type="ECO:0000256" key="1">
    <source>
        <dbReference type="SAM" id="MobiDB-lite"/>
    </source>
</evidence>
<name>A0A0D7B662_9AGAR</name>
<reference evidence="2 3" key="1">
    <citation type="journal article" date="2015" name="Fungal Genet. Biol.">
        <title>Evolution of novel wood decay mechanisms in Agaricales revealed by the genome sequences of Fistulina hepatica and Cylindrobasidium torrendii.</title>
        <authorList>
            <person name="Floudas D."/>
            <person name="Held B.W."/>
            <person name="Riley R."/>
            <person name="Nagy L.G."/>
            <person name="Koehler G."/>
            <person name="Ransdell A.S."/>
            <person name="Younus H."/>
            <person name="Chow J."/>
            <person name="Chiniquy J."/>
            <person name="Lipzen A."/>
            <person name="Tritt A."/>
            <person name="Sun H."/>
            <person name="Haridas S."/>
            <person name="LaButti K."/>
            <person name="Ohm R.A."/>
            <person name="Kues U."/>
            <person name="Blanchette R.A."/>
            <person name="Grigoriev I.V."/>
            <person name="Minto R.E."/>
            <person name="Hibbett D.S."/>
        </authorList>
    </citation>
    <scope>NUCLEOTIDE SEQUENCE [LARGE SCALE GENOMIC DNA]</scope>
    <source>
        <strain evidence="2 3">FP15055 ss-10</strain>
    </source>
</reference>
<feature type="region of interest" description="Disordered" evidence="1">
    <location>
        <begin position="568"/>
        <end position="651"/>
    </location>
</feature>
<feature type="compositionally biased region" description="Basic residues" evidence="1">
    <location>
        <begin position="476"/>
        <end position="485"/>
    </location>
</feature>
<gene>
    <name evidence="2" type="ORF">CYLTODRAFT_492123</name>
</gene>
<feature type="compositionally biased region" description="Polar residues" evidence="1">
    <location>
        <begin position="488"/>
        <end position="497"/>
    </location>
</feature>
<dbReference type="EMBL" id="KN880581">
    <property type="protein sequence ID" value="KIY65675.1"/>
    <property type="molecule type" value="Genomic_DNA"/>
</dbReference>
<dbReference type="Proteomes" id="UP000054007">
    <property type="component" value="Unassembled WGS sequence"/>
</dbReference>